<feature type="transmembrane region" description="Helical" evidence="1">
    <location>
        <begin position="111"/>
        <end position="135"/>
    </location>
</feature>
<dbReference type="RefSeq" id="WP_228407493.1">
    <property type="nucleotide sequence ID" value="NZ_BLLH01000004.1"/>
</dbReference>
<organism evidence="2 3">
    <name type="scientific">Pseudolactococcus insecticola</name>
    <dbReference type="NCBI Taxonomy" id="2709158"/>
    <lineage>
        <taxon>Bacteria</taxon>
        <taxon>Bacillati</taxon>
        <taxon>Bacillota</taxon>
        <taxon>Bacilli</taxon>
        <taxon>Lactobacillales</taxon>
        <taxon>Streptococcaceae</taxon>
        <taxon>Pseudolactococcus</taxon>
    </lineage>
</organism>
<name>A0A6A0B578_9LACT</name>
<evidence type="ECO:0008006" key="4">
    <source>
        <dbReference type="Google" id="ProtNLM"/>
    </source>
</evidence>
<feature type="transmembrane region" description="Helical" evidence="1">
    <location>
        <begin position="84"/>
        <end position="104"/>
    </location>
</feature>
<dbReference type="EMBL" id="BLLH01000004">
    <property type="protein sequence ID" value="GFH40559.1"/>
    <property type="molecule type" value="Genomic_DNA"/>
</dbReference>
<dbReference type="NCBIfam" id="TIGR02357">
    <property type="entry name" value="ECF_ThiT_YuaJ"/>
    <property type="match status" value="1"/>
</dbReference>
<dbReference type="GO" id="GO:0005886">
    <property type="term" value="C:plasma membrane"/>
    <property type="evidence" value="ECO:0007669"/>
    <property type="project" value="InterPro"/>
</dbReference>
<dbReference type="Gene3D" id="1.10.1760.20">
    <property type="match status" value="1"/>
</dbReference>
<comment type="caution">
    <text evidence="2">The sequence shown here is derived from an EMBL/GenBank/DDBJ whole genome shotgun (WGS) entry which is preliminary data.</text>
</comment>
<keyword evidence="1" id="KW-0472">Membrane</keyword>
<feature type="transmembrane region" description="Helical" evidence="1">
    <location>
        <begin position="147"/>
        <end position="172"/>
    </location>
</feature>
<accession>A0A6A0B578</accession>
<dbReference type="InterPro" id="IPR012651">
    <property type="entry name" value="Thia_Transptr_ThiT"/>
</dbReference>
<reference evidence="2 3" key="1">
    <citation type="submission" date="2020-02" db="EMBL/GenBank/DDBJ databases">
        <title>Draft genome sequence of Lactococcus sp. Hs20B0-1.</title>
        <authorList>
            <person name="Noda S."/>
            <person name="Yuki M."/>
            <person name="Ohkuma M."/>
        </authorList>
    </citation>
    <scope>NUCLEOTIDE SEQUENCE [LARGE SCALE GENOMIC DNA]</scope>
    <source>
        <strain evidence="2 3">Hs20B0-1</strain>
    </source>
</reference>
<dbReference type="Pfam" id="PF09515">
    <property type="entry name" value="Thia_YuaJ"/>
    <property type="match status" value="1"/>
</dbReference>
<dbReference type="Proteomes" id="UP000475928">
    <property type="component" value="Unassembled WGS sequence"/>
</dbReference>
<feature type="transmembrane region" description="Helical" evidence="1">
    <location>
        <begin position="20"/>
        <end position="49"/>
    </location>
</feature>
<keyword evidence="1" id="KW-1133">Transmembrane helix</keyword>
<gene>
    <name evidence="2" type="ORF">Hs20B_09570</name>
</gene>
<feature type="transmembrane region" description="Helical" evidence="1">
    <location>
        <begin position="56"/>
        <end position="78"/>
    </location>
</feature>
<keyword evidence="1" id="KW-0812">Transmembrane</keyword>
<keyword evidence="3" id="KW-1185">Reference proteome</keyword>
<protein>
    <recommendedName>
        <fullName evidence="4">Thiamine transporter ThiT</fullName>
    </recommendedName>
</protein>
<sequence length="181" mass="19497">MLSSNSQTLNVRALAETAIAAALCMALSFIPTQIGWFEISLGMIVLTIFSLRRGLVLGLSAGLIWGLLHFILGKVYFLSVPQVLIEYVLAFTAGGIAGVFKPWVKSTSVGLIVVSAFAASIFRYFFHFIAGVIFWSDYAWKGWGAVAYSLVINGTSGLLTAIVSAIIAVFVIKAYPKILNP</sequence>
<evidence type="ECO:0000313" key="3">
    <source>
        <dbReference type="Proteomes" id="UP000475928"/>
    </source>
</evidence>
<evidence type="ECO:0000256" key="1">
    <source>
        <dbReference type="SAM" id="Phobius"/>
    </source>
</evidence>
<evidence type="ECO:0000313" key="2">
    <source>
        <dbReference type="EMBL" id="GFH40559.1"/>
    </source>
</evidence>
<dbReference type="GO" id="GO:0015234">
    <property type="term" value="F:thiamine transmembrane transporter activity"/>
    <property type="evidence" value="ECO:0007669"/>
    <property type="project" value="InterPro"/>
</dbReference>
<dbReference type="AlphaFoldDB" id="A0A6A0B578"/>
<proteinExistence type="predicted"/>